<comment type="caution">
    <text evidence="10">The sequence shown here is derived from an EMBL/GenBank/DDBJ whole genome shotgun (WGS) entry which is preliminary data.</text>
</comment>
<protein>
    <recommendedName>
        <fullName evidence="9">Zn(2)-C6 fungal-type domain-containing protein</fullName>
    </recommendedName>
</protein>
<evidence type="ECO:0000256" key="1">
    <source>
        <dbReference type="ARBA" id="ARBA00004123"/>
    </source>
</evidence>
<evidence type="ECO:0000256" key="4">
    <source>
        <dbReference type="ARBA" id="ARBA00023015"/>
    </source>
</evidence>
<dbReference type="GO" id="GO:0003677">
    <property type="term" value="F:DNA binding"/>
    <property type="evidence" value="ECO:0007669"/>
    <property type="project" value="UniProtKB-KW"/>
</dbReference>
<dbReference type="InterPro" id="IPR036864">
    <property type="entry name" value="Zn2-C6_fun-type_DNA-bd_sf"/>
</dbReference>
<dbReference type="CDD" id="cd12148">
    <property type="entry name" value="fungal_TF_MHR"/>
    <property type="match status" value="1"/>
</dbReference>
<feature type="compositionally biased region" description="Low complexity" evidence="8">
    <location>
        <begin position="703"/>
        <end position="723"/>
    </location>
</feature>
<dbReference type="Proteomes" id="UP000242875">
    <property type="component" value="Unassembled WGS sequence"/>
</dbReference>
<keyword evidence="11" id="KW-1185">Reference proteome</keyword>
<feature type="compositionally biased region" description="Polar residues" evidence="8">
    <location>
        <begin position="689"/>
        <end position="702"/>
    </location>
</feature>
<dbReference type="CDD" id="cd00067">
    <property type="entry name" value="GAL4"/>
    <property type="match status" value="1"/>
</dbReference>
<keyword evidence="2" id="KW-0479">Metal-binding</keyword>
<dbReference type="InterPro" id="IPR007219">
    <property type="entry name" value="XnlR_reg_dom"/>
</dbReference>
<feature type="region of interest" description="Disordered" evidence="8">
    <location>
        <begin position="688"/>
        <end position="731"/>
    </location>
</feature>
<dbReference type="EMBL" id="MVBO01000034">
    <property type="protein sequence ID" value="OZJ04608.1"/>
    <property type="molecule type" value="Genomic_DNA"/>
</dbReference>
<dbReference type="InterPro" id="IPR051615">
    <property type="entry name" value="Transcr_Regulatory_Elem"/>
</dbReference>
<comment type="subcellular location">
    <subcellularLocation>
        <location evidence="1">Nucleus</location>
    </subcellularLocation>
</comment>
<evidence type="ECO:0000259" key="9">
    <source>
        <dbReference type="PROSITE" id="PS50048"/>
    </source>
</evidence>
<feature type="region of interest" description="Disordered" evidence="8">
    <location>
        <begin position="110"/>
        <end position="155"/>
    </location>
</feature>
<dbReference type="GO" id="GO:0006351">
    <property type="term" value="P:DNA-templated transcription"/>
    <property type="evidence" value="ECO:0007669"/>
    <property type="project" value="InterPro"/>
</dbReference>
<dbReference type="AlphaFoldDB" id="A0A261Y211"/>
<keyword evidence="5" id="KW-0238">DNA-binding</keyword>
<keyword evidence="7" id="KW-0539">Nucleus</keyword>
<evidence type="ECO:0000256" key="5">
    <source>
        <dbReference type="ARBA" id="ARBA00023125"/>
    </source>
</evidence>
<dbReference type="SUPFAM" id="SSF57701">
    <property type="entry name" value="Zn2/Cys6 DNA-binding domain"/>
    <property type="match status" value="1"/>
</dbReference>
<dbReference type="GO" id="GO:0005634">
    <property type="term" value="C:nucleus"/>
    <property type="evidence" value="ECO:0007669"/>
    <property type="project" value="UniProtKB-SubCell"/>
</dbReference>
<evidence type="ECO:0000256" key="3">
    <source>
        <dbReference type="ARBA" id="ARBA00022833"/>
    </source>
</evidence>
<dbReference type="SMART" id="SM00906">
    <property type="entry name" value="Fungal_trans"/>
    <property type="match status" value="1"/>
</dbReference>
<evidence type="ECO:0000256" key="7">
    <source>
        <dbReference type="ARBA" id="ARBA00023242"/>
    </source>
</evidence>
<dbReference type="GO" id="GO:0008270">
    <property type="term" value="F:zinc ion binding"/>
    <property type="evidence" value="ECO:0007669"/>
    <property type="project" value="InterPro"/>
</dbReference>
<evidence type="ECO:0000256" key="8">
    <source>
        <dbReference type="SAM" id="MobiDB-lite"/>
    </source>
</evidence>
<dbReference type="PANTHER" id="PTHR31313">
    <property type="entry name" value="TY1 ENHANCER ACTIVATOR"/>
    <property type="match status" value="1"/>
</dbReference>
<evidence type="ECO:0000313" key="10">
    <source>
        <dbReference type="EMBL" id="OZJ04608.1"/>
    </source>
</evidence>
<accession>A0A261Y211</accession>
<dbReference type="SMART" id="SM00066">
    <property type="entry name" value="GAL4"/>
    <property type="match status" value="1"/>
</dbReference>
<feature type="compositionally biased region" description="Polar residues" evidence="8">
    <location>
        <begin position="137"/>
        <end position="155"/>
    </location>
</feature>
<dbReference type="PANTHER" id="PTHR31313:SF81">
    <property type="entry name" value="TY1 ENHANCER ACTIVATOR"/>
    <property type="match status" value="1"/>
</dbReference>
<evidence type="ECO:0000256" key="2">
    <source>
        <dbReference type="ARBA" id="ARBA00022723"/>
    </source>
</evidence>
<keyword evidence="3" id="KW-0862">Zinc</keyword>
<evidence type="ECO:0000313" key="11">
    <source>
        <dbReference type="Proteomes" id="UP000242875"/>
    </source>
</evidence>
<dbReference type="GO" id="GO:0000981">
    <property type="term" value="F:DNA-binding transcription factor activity, RNA polymerase II-specific"/>
    <property type="evidence" value="ECO:0007669"/>
    <property type="project" value="InterPro"/>
</dbReference>
<proteinExistence type="predicted"/>
<organism evidence="10 11">
    <name type="scientific">Bifiguratus adelaidae</name>
    <dbReference type="NCBI Taxonomy" id="1938954"/>
    <lineage>
        <taxon>Eukaryota</taxon>
        <taxon>Fungi</taxon>
        <taxon>Fungi incertae sedis</taxon>
        <taxon>Mucoromycota</taxon>
        <taxon>Mucoromycotina</taxon>
        <taxon>Endogonomycetes</taxon>
        <taxon>Endogonales</taxon>
        <taxon>Endogonales incertae sedis</taxon>
        <taxon>Bifiguratus</taxon>
    </lineage>
</organism>
<dbReference type="Pfam" id="PF04082">
    <property type="entry name" value="Fungal_trans"/>
    <property type="match status" value="1"/>
</dbReference>
<name>A0A261Y211_9FUNG</name>
<keyword evidence="4" id="KW-0805">Transcription regulation</keyword>
<dbReference type="PROSITE" id="PS00463">
    <property type="entry name" value="ZN2_CY6_FUNGAL_1"/>
    <property type="match status" value="1"/>
</dbReference>
<keyword evidence="6" id="KW-0804">Transcription</keyword>
<dbReference type="Pfam" id="PF00172">
    <property type="entry name" value="Zn_clus"/>
    <property type="match status" value="1"/>
</dbReference>
<feature type="domain" description="Zn(2)-C6 fungal-type" evidence="9">
    <location>
        <begin position="48"/>
        <end position="79"/>
    </location>
</feature>
<dbReference type="PROSITE" id="PS50048">
    <property type="entry name" value="ZN2_CY6_FUNGAL_2"/>
    <property type="match status" value="1"/>
</dbReference>
<reference evidence="10 11" key="1">
    <citation type="journal article" date="2017" name="Mycologia">
        <title>Bifiguratus adelaidae, gen. et sp. nov., a new member of Mucoromycotina in endophytic and soil-dwelling habitats.</title>
        <authorList>
            <person name="Torres-Cruz T.J."/>
            <person name="Billingsley Tobias T.L."/>
            <person name="Almatruk M."/>
            <person name="Hesse C."/>
            <person name="Kuske C.R."/>
            <person name="Desiro A."/>
            <person name="Benucci G.M."/>
            <person name="Bonito G."/>
            <person name="Stajich J.E."/>
            <person name="Dunlap C."/>
            <person name="Arnold A.E."/>
            <person name="Porras-Alfaro A."/>
        </authorList>
    </citation>
    <scope>NUCLEOTIDE SEQUENCE [LARGE SCALE GENOMIC DNA]</scope>
    <source>
        <strain evidence="10 11">AZ0501</strain>
    </source>
</reference>
<feature type="compositionally biased region" description="Acidic residues" evidence="8">
    <location>
        <begin position="119"/>
        <end position="134"/>
    </location>
</feature>
<feature type="region of interest" description="Disordered" evidence="8">
    <location>
        <begin position="1"/>
        <end position="47"/>
    </location>
</feature>
<dbReference type="OrthoDB" id="2123952at2759"/>
<sequence length="842" mass="94160">MVRPILPSGAQALTPEQMTEDNPSGIGAHIDGSTPDLHRLKRPRAKRSCDACRRRKAKCNADDQQPCSNCRTHGLACTFLEKRKKRGPASKNVNSMEERLKRMERLVEKLSQKHGSQDSEQDESSNDEYEDNDTDNGHSNTLPTPPKSGQASCSTWAKSTEFGDNLCQRAAITIQALSGTNLQESLDQGHEELPEGQINKIVTDDLTSQMKTLAIEEYDDVVYVGPSAGVHIFHETFNFLRENFEIPGSSLRYRLLNDGKGEIALMKRKPIVQKRLPPDPKMPKEQVDRLIEKYIHPFIPVVNKSHFLRQYHYNVPTPPQPALFYTVLAVGARFISPDEELVFEDGPIYAPQLGAALYALADGLIASERRKARLSTVQSLLLLSLYFEAYSSSDEKDCRWDAVGEAIRMALELGLNRNSSKWRIPRSEVEVRRRIWFACYILDRWIGAESGKPLFIMDFDFDVELPSPYEIDDEVCSSPFNSPGDKKPVHQVFIELIRVSEVLGHILQALYSPKARIMGMLSESTLQTLHLRLTRWKMSLPPELQLATPQLEDGAGVVWSSILECAYYTVLLLLHRPFTASENDAAESKRAVQSQNICLHAANQIITVAESMGKIESLCFSFSIYIYTIFQAGLCHMSNVKSKDPEMRARSLEGLRKATRLLEQKASMIIAKKAALVLDVLAKMHDVGKTSNASPSEQNATVNPQSQSTTFTPSPNSTSSGTTAQSLDTSDINTAQTIPLDLDLSLMGPDELYKQSSQQWLTMPLISPTSAYRSREDAQNLAPQPMNGQVEQRKNTPGFGPAYGNFMPYLSSNAMSDIPVGLNWDEWDMYLSLMEGDKQNTS</sequence>
<dbReference type="InterPro" id="IPR001138">
    <property type="entry name" value="Zn2Cys6_DnaBD"/>
</dbReference>
<evidence type="ECO:0000256" key="6">
    <source>
        <dbReference type="ARBA" id="ARBA00023163"/>
    </source>
</evidence>
<gene>
    <name evidence="10" type="ORF">BZG36_02038</name>
</gene>
<dbReference type="Gene3D" id="4.10.240.10">
    <property type="entry name" value="Zn(2)-C6 fungal-type DNA-binding domain"/>
    <property type="match status" value="1"/>
</dbReference>